<protein>
    <recommendedName>
        <fullName evidence="5">ATPase expression protein 2, mitochondrial</fullName>
    </recommendedName>
</protein>
<gene>
    <name evidence="8" type="ORF">A9F13_06g00946</name>
</gene>
<evidence type="ECO:0000256" key="7">
    <source>
        <dbReference type="ARBA" id="ARBA00023128"/>
    </source>
</evidence>
<evidence type="ECO:0000313" key="8">
    <source>
        <dbReference type="EMBL" id="OVF08967.1"/>
    </source>
</evidence>
<name>A0AA91Q1F4_CLALS</name>
<evidence type="ECO:0000256" key="6">
    <source>
        <dbReference type="ARBA" id="ARBA00022946"/>
    </source>
</evidence>
<dbReference type="EMBL" id="LYUB02000006">
    <property type="protein sequence ID" value="OVF08967.1"/>
    <property type="molecule type" value="Genomic_DNA"/>
</dbReference>
<evidence type="ECO:0000256" key="5">
    <source>
        <dbReference type="ARBA" id="ARBA00019258"/>
    </source>
</evidence>
<evidence type="ECO:0000256" key="4">
    <source>
        <dbReference type="ARBA" id="ARBA00011657"/>
    </source>
</evidence>
<organism evidence="8 9">
    <name type="scientific">Clavispora lusitaniae</name>
    <name type="common">Candida lusitaniae</name>
    <dbReference type="NCBI Taxonomy" id="36911"/>
    <lineage>
        <taxon>Eukaryota</taxon>
        <taxon>Fungi</taxon>
        <taxon>Dikarya</taxon>
        <taxon>Ascomycota</taxon>
        <taxon>Saccharomycotina</taxon>
        <taxon>Pichiomycetes</taxon>
        <taxon>Metschnikowiaceae</taxon>
        <taxon>Clavispora</taxon>
    </lineage>
</organism>
<dbReference type="GO" id="GO:0005739">
    <property type="term" value="C:mitochondrion"/>
    <property type="evidence" value="ECO:0007669"/>
    <property type="project" value="UniProtKB-SubCell"/>
</dbReference>
<comment type="similarity">
    <text evidence="3">Belongs to the AEP2 family.</text>
</comment>
<comment type="function">
    <text evidence="1">Required for translation of the mitochondrial OLI1 transcript coding for the mitochondrial ATP synthase subunit 9.</text>
</comment>
<keyword evidence="7" id="KW-0496">Mitochondrion</keyword>
<evidence type="ECO:0000256" key="1">
    <source>
        <dbReference type="ARBA" id="ARBA00002412"/>
    </source>
</evidence>
<dbReference type="KEGG" id="clus:A9F13_06g00946"/>
<accession>A0AA91Q1F4</accession>
<keyword evidence="6" id="KW-0809">Transit peptide</keyword>
<comment type="caution">
    <text evidence="8">The sequence shown here is derived from an EMBL/GenBank/DDBJ whole genome shotgun (WGS) entry which is preliminary data.</text>
</comment>
<sequence length="619" mass="71236">MFSLRRPETLRKLSFRSLSNTAAATITVAQPVVDETIPTQKRATLATVVSPSASFVSKLSSTHFASFHNPPETETYKIKNEISHLIDTKKYDTLLRILIKWTSRKGETNWTETLTHNELTHILSKIISYQIGLITRAGTAKMVESSGIRTSSKLVHAHSVREKIRTVYANLLFTKGEGAHLYSKAHRSRLVTAFELSPNDYENLISMELNNGKLDLASKWFQRFEQQHPNGTHYKYMAARLWLLKFQVYASASPALWKVESNDLYEVELNPRQSRLMSERGWLEIFNDFISNQAIASGNVHFVFDRQVLSAMLFSIAYSKNVEQLTKLIESNWGINSRGKLVAGFSKLDVGDPLYPDLNILKTIVVSMIFNKQYVSSMAYMNGFQEHYGIDLSKDNAKHFWDSIFRWCEIQTRFSEFRALQHFIQKTATTLLKPTDANEVALTLEEAQKSADFDYEGYLKFIGDLRNQRNKLIEELWKGYRECSPGFSARAYKTYLTLLSEDFDERRCYEYLSELALQYHLHDVSPKSFNRSMVNDRLTKISQLYERTMKLLIDAKGSNGDLGQIRAIISKWALNEGMRSKLDMWALSQEARFLQNANEKKTIMEQSEEEEDGFLGLMS</sequence>
<comment type="subunit">
    <text evidence="4">Binds to the 5'UTR of the OLI1 mRNA.</text>
</comment>
<evidence type="ECO:0000313" key="9">
    <source>
        <dbReference type="Proteomes" id="UP000195602"/>
    </source>
</evidence>
<proteinExistence type="inferred from homology"/>
<reference evidence="8 9" key="1">
    <citation type="submission" date="2017-04" db="EMBL/GenBank/DDBJ databases">
        <title>Draft genome of the yeast Clavispora lusitaniae type strain CBS 6936.</title>
        <authorList>
            <person name="Durrens P."/>
            <person name="Klopp C."/>
            <person name="Biteau N."/>
            <person name="Fitton-Ouhabi V."/>
            <person name="Dementhon K."/>
            <person name="Accoceberry I."/>
            <person name="Sherman D.J."/>
            <person name="Noel T."/>
        </authorList>
    </citation>
    <scope>NUCLEOTIDE SEQUENCE [LARGE SCALE GENOMIC DNA]</scope>
    <source>
        <strain evidence="8 9">CBS 6936</strain>
    </source>
</reference>
<evidence type="ECO:0000256" key="2">
    <source>
        <dbReference type="ARBA" id="ARBA00004173"/>
    </source>
</evidence>
<dbReference type="Pfam" id="PF12921">
    <property type="entry name" value="ATP13"/>
    <property type="match status" value="1"/>
</dbReference>
<evidence type="ECO:0000256" key="3">
    <source>
        <dbReference type="ARBA" id="ARBA00009790"/>
    </source>
</evidence>
<comment type="subcellular location">
    <subcellularLocation>
        <location evidence="2">Mitochondrion</location>
    </subcellularLocation>
</comment>
<dbReference type="InterPro" id="IPR024319">
    <property type="entry name" value="ATPase_expression_mit"/>
</dbReference>
<dbReference type="Proteomes" id="UP000195602">
    <property type="component" value="Unassembled WGS sequence"/>
</dbReference>
<dbReference type="AlphaFoldDB" id="A0AA91Q1F4"/>